<comment type="caution">
    <text evidence="2">The sequence shown here is derived from an EMBL/GenBank/DDBJ whole genome shotgun (WGS) entry which is preliminary data.</text>
</comment>
<protein>
    <submittedName>
        <fullName evidence="2">Outer membrane protein transport protein</fullName>
    </submittedName>
</protein>
<dbReference type="AlphaFoldDB" id="A0A9D2DEB6"/>
<evidence type="ECO:0000256" key="1">
    <source>
        <dbReference type="SAM" id="SignalP"/>
    </source>
</evidence>
<name>A0A9D2DEB6_9BACT</name>
<gene>
    <name evidence="2" type="ORF">H9816_05245</name>
</gene>
<reference evidence="2" key="2">
    <citation type="submission" date="2021-04" db="EMBL/GenBank/DDBJ databases">
        <authorList>
            <person name="Gilroy R."/>
        </authorList>
    </citation>
    <scope>NUCLEOTIDE SEQUENCE</scope>
    <source>
        <strain evidence="2">ChiHjej11B10-19426</strain>
    </source>
</reference>
<accession>A0A9D2DEB6</accession>
<evidence type="ECO:0000313" key="2">
    <source>
        <dbReference type="EMBL" id="HIZ15297.1"/>
    </source>
</evidence>
<proteinExistence type="predicted"/>
<dbReference type="Proteomes" id="UP000824014">
    <property type="component" value="Unassembled WGS sequence"/>
</dbReference>
<feature type="chain" id="PRO_5039148508" evidence="1">
    <location>
        <begin position="21"/>
        <end position="284"/>
    </location>
</feature>
<organism evidence="2 3">
    <name type="scientific">Candidatus Tidjanibacter faecipullorum</name>
    <dbReference type="NCBI Taxonomy" id="2838766"/>
    <lineage>
        <taxon>Bacteria</taxon>
        <taxon>Pseudomonadati</taxon>
        <taxon>Bacteroidota</taxon>
        <taxon>Bacteroidia</taxon>
        <taxon>Bacteroidales</taxon>
        <taxon>Rikenellaceae</taxon>
        <taxon>Tidjanibacter</taxon>
    </lineage>
</organism>
<dbReference type="EMBL" id="DXCC01000017">
    <property type="protein sequence ID" value="HIZ15297.1"/>
    <property type="molecule type" value="Genomic_DNA"/>
</dbReference>
<feature type="signal peptide" evidence="1">
    <location>
        <begin position="1"/>
        <end position="20"/>
    </location>
</feature>
<keyword evidence="1" id="KW-0732">Signal</keyword>
<sequence length="284" mass="30900">MRRSLLLTLFGLLSAFRLVAGDGRAAGETPQGGAALRYGPERAVRDTLPTSQRFLPTSRRIDRGIDDIRFVYKGEMALGLSVSYATLTSDDSDFMLLLDGIDLKGSIFTINPSFGYFVRDNLCVGARFGYSRTEGTLDNVSLNLGSANDLNMSLSGVALQNRMTTVAAFVRSYAGLDRKGHFGLFAELELAYKMGASLFRYGTGEQAKQVNGNTLQAKVALNTGVAVYIFPNVCCTLSFGLGGLQYNKITQRDGEGLRTGGRQASKMLFRLNLADIRIGFNIHI</sequence>
<reference evidence="2" key="1">
    <citation type="journal article" date="2021" name="PeerJ">
        <title>Extensive microbial diversity within the chicken gut microbiome revealed by metagenomics and culture.</title>
        <authorList>
            <person name="Gilroy R."/>
            <person name="Ravi A."/>
            <person name="Getino M."/>
            <person name="Pursley I."/>
            <person name="Horton D.L."/>
            <person name="Alikhan N.F."/>
            <person name="Baker D."/>
            <person name="Gharbi K."/>
            <person name="Hall N."/>
            <person name="Watson M."/>
            <person name="Adriaenssens E.M."/>
            <person name="Foster-Nyarko E."/>
            <person name="Jarju S."/>
            <person name="Secka A."/>
            <person name="Antonio M."/>
            <person name="Oren A."/>
            <person name="Chaudhuri R.R."/>
            <person name="La Ragione R."/>
            <person name="Hildebrand F."/>
            <person name="Pallen M.J."/>
        </authorList>
    </citation>
    <scope>NUCLEOTIDE SEQUENCE</scope>
    <source>
        <strain evidence="2">ChiHjej11B10-19426</strain>
    </source>
</reference>
<evidence type="ECO:0000313" key="3">
    <source>
        <dbReference type="Proteomes" id="UP000824014"/>
    </source>
</evidence>